<name>A0A9Q1K8H7_9CARY</name>
<protein>
    <submittedName>
        <fullName evidence="1">Uncharacterized protein</fullName>
    </submittedName>
</protein>
<gene>
    <name evidence="1" type="ORF">Cgig2_006437</name>
</gene>
<reference evidence="1" key="1">
    <citation type="submission" date="2022-04" db="EMBL/GenBank/DDBJ databases">
        <title>Carnegiea gigantea Genome sequencing and assembly v2.</title>
        <authorList>
            <person name="Copetti D."/>
            <person name="Sanderson M.J."/>
            <person name="Burquez A."/>
            <person name="Wojciechowski M.F."/>
        </authorList>
    </citation>
    <scope>NUCLEOTIDE SEQUENCE</scope>
    <source>
        <strain evidence="1">SGP5-SGP5p</strain>
        <tissue evidence="1">Aerial part</tissue>
    </source>
</reference>
<dbReference type="EMBL" id="JAKOGI010000223">
    <property type="protein sequence ID" value="KAJ8439301.1"/>
    <property type="molecule type" value="Genomic_DNA"/>
</dbReference>
<keyword evidence="2" id="KW-1185">Reference proteome</keyword>
<dbReference type="Proteomes" id="UP001153076">
    <property type="component" value="Unassembled WGS sequence"/>
</dbReference>
<dbReference type="OrthoDB" id="1434206at2759"/>
<sequence length="158" mass="17814">MSVVIGVREGTQAVTKAKAKSKNSQLLSGASFGNVDMVQNIVNDLRSHCMEPCLCWRNAPDENKEFWWRDFKDEYECLKHNASQSRTQVDDDELFLQAVRGKNKKGTVYALGTESEAYYPRTASRSSLAATTYSPSMVSQIEARLQKSEDDLQVARRP</sequence>
<proteinExistence type="predicted"/>
<evidence type="ECO:0000313" key="2">
    <source>
        <dbReference type="Proteomes" id="UP001153076"/>
    </source>
</evidence>
<accession>A0A9Q1K8H7</accession>
<comment type="caution">
    <text evidence="1">The sequence shown here is derived from an EMBL/GenBank/DDBJ whole genome shotgun (WGS) entry which is preliminary data.</text>
</comment>
<evidence type="ECO:0000313" key="1">
    <source>
        <dbReference type="EMBL" id="KAJ8439301.1"/>
    </source>
</evidence>
<dbReference type="AlphaFoldDB" id="A0A9Q1K8H7"/>
<organism evidence="1 2">
    <name type="scientific">Carnegiea gigantea</name>
    <dbReference type="NCBI Taxonomy" id="171969"/>
    <lineage>
        <taxon>Eukaryota</taxon>
        <taxon>Viridiplantae</taxon>
        <taxon>Streptophyta</taxon>
        <taxon>Embryophyta</taxon>
        <taxon>Tracheophyta</taxon>
        <taxon>Spermatophyta</taxon>
        <taxon>Magnoliopsida</taxon>
        <taxon>eudicotyledons</taxon>
        <taxon>Gunneridae</taxon>
        <taxon>Pentapetalae</taxon>
        <taxon>Caryophyllales</taxon>
        <taxon>Cactineae</taxon>
        <taxon>Cactaceae</taxon>
        <taxon>Cactoideae</taxon>
        <taxon>Echinocereeae</taxon>
        <taxon>Carnegiea</taxon>
    </lineage>
</organism>